<gene>
    <name evidence="3" type="ORF">Q31b_09140</name>
</gene>
<dbReference type="InterPro" id="IPR050345">
    <property type="entry name" value="Aliph_Amidase/BUP"/>
</dbReference>
<proteinExistence type="predicted"/>
<dbReference type="PANTHER" id="PTHR43674:SF2">
    <property type="entry name" value="BETA-UREIDOPROPIONASE"/>
    <property type="match status" value="1"/>
</dbReference>
<protein>
    <submittedName>
        <fullName evidence="3">N-carbamoyl-D-amino acid hydrolase</fullName>
        <ecNumber evidence="3">3.5.1.77</ecNumber>
    </submittedName>
</protein>
<accession>A0A5C6EA56</accession>
<keyword evidence="1 3" id="KW-0378">Hydrolase</keyword>
<evidence type="ECO:0000313" key="4">
    <source>
        <dbReference type="Proteomes" id="UP000315471"/>
    </source>
</evidence>
<organism evidence="3 4">
    <name type="scientific">Novipirellula aureliae</name>
    <dbReference type="NCBI Taxonomy" id="2527966"/>
    <lineage>
        <taxon>Bacteria</taxon>
        <taxon>Pseudomonadati</taxon>
        <taxon>Planctomycetota</taxon>
        <taxon>Planctomycetia</taxon>
        <taxon>Pirellulales</taxon>
        <taxon>Pirellulaceae</taxon>
        <taxon>Novipirellula</taxon>
    </lineage>
</organism>
<dbReference type="InterPro" id="IPR036526">
    <property type="entry name" value="C-N_Hydrolase_sf"/>
</dbReference>
<dbReference type="AlphaFoldDB" id="A0A5C6EA56"/>
<dbReference type="RefSeq" id="WP_146598390.1">
    <property type="nucleotide sequence ID" value="NZ_SJPY01000001.1"/>
</dbReference>
<keyword evidence="4" id="KW-1185">Reference proteome</keyword>
<dbReference type="PROSITE" id="PS50263">
    <property type="entry name" value="CN_HYDROLASE"/>
    <property type="match status" value="1"/>
</dbReference>
<dbReference type="Pfam" id="PF00795">
    <property type="entry name" value="CN_hydrolase"/>
    <property type="match status" value="1"/>
</dbReference>
<comment type="caution">
    <text evidence="3">The sequence shown here is derived from an EMBL/GenBank/DDBJ whole genome shotgun (WGS) entry which is preliminary data.</text>
</comment>
<sequence>MLIACVQTDIAFADFDENKKRVFRAIEEAGKQNADLVVMPECMLCGYAYESRRSALEQAITDENDAFKQIAEAAQKANLHITLGFLEKQGDQLFNASVLVGASGVVGKYRKIHLPHLGVDRFVDRGDIPYTVYQADDVRIGMAICYDSSFPEPMRVLGLAGADVIALGTNWPVTAMRTAEVVPPARSMENHLFFVAANRIGSEGGFDFCGLSTICGPDGVVLARSDNDRPVILYADIDPEEARNKTIERTAGTHVIDRFKDRRPEFYGPIGK</sequence>
<dbReference type="InterPro" id="IPR003010">
    <property type="entry name" value="C-N_Hydrolase"/>
</dbReference>
<dbReference type="Proteomes" id="UP000315471">
    <property type="component" value="Unassembled WGS sequence"/>
</dbReference>
<feature type="domain" description="CN hydrolase" evidence="2">
    <location>
        <begin position="1"/>
        <end position="239"/>
    </location>
</feature>
<evidence type="ECO:0000259" key="2">
    <source>
        <dbReference type="PROSITE" id="PS50263"/>
    </source>
</evidence>
<dbReference type="Gene3D" id="3.60.110.10">
    <property type="entry name" value="Carbon-nitrogen hydrolase"/>
    <property type="match status" value="1"/>
</dbReference>
<dbReference type="EC" id="3.5.1.77" evidence="3"/>
<dbReference type="SUPFAM" id="SSF56317">
    <property type="entry name" value="Carbon-nitrogen hydrolase"/>
    <property type="match status" value="1"/>
</dbReference>
<dbReference type="GO" id="GO:0047417">
    <property type="term" value="F:N-carbamoyl-D-amino acid hydrolase activity"/>
    <property type="evidence" value="ECO:0007669"/>
    <property type="project" value="UniProtKB-EC"/>
</dbReference>
<name>A0A5C6EA56_9BACT</name>
<dbReference type="CDD" id="cd07197">
    <property type="entry name" value="nitrilase"/>
    <property type="match status" value="1"/>
</dbReference>
<evidence type="ECO:0000256" key="1">
    <source>
        <dbReference type="ARBA" id="ARBA00022801"/>
    </source>
</evidence>
<dbReference type="PANTHER" id="PTHR43674">
    <property type="entry name" value="NITRILASE C965.09-RELATED"/>
    <property type="match status" value="1"/>
</dbReference>
<reference evidence="3 4" key="1">
    <citation type="submission" date="2019-02" db="EMBL/GenBank/DDBJ databases">
        <title>Deep-cultivation of Planctomycetes and their phenomic and genomic characterization uncovers novel biology.</title>
        <authorList>
            <person name="Wiegand S."/>
            <person name="Jogler M."/>
            <person name="Boedeker C."/>
            <person name="Pinto D."/>
            <person name="Vollmers J."/>
            <person name="Rivas-Marin E."/>
            <person name="Kohn T."/>
            <person name="Peeters S.H."/>
            <person name="Heuer A."/>
            <person name="Rast P."/>
            <person name="Oberbeckmann S."/>
            <person name="Bunk B."/>
            <person name="Jeske O."/>
            <person name="Meyerdierks A."/>
            <person name="Storesund J.E."/>
            <person name="Kallscheuer N."/>
            <person name="Luecker S."/>
            <person name="Lage O.M."/>
            <person name="Pohl T."/>
            <person name="Merkel B.J."/>
            <person name="Hornburger P."/>
            <person name="Mueller R.-W."/>
            <person name="Bruemmer F."/>
            <person name="Labrenz M."/>
            <person name="Spormann A.M."/>
            <person name="Op Den Camp H."/>
            <person name="Overmann J."/>
            <person name="Amann R."/>
            <person name="Jetten M.S.M."/>
            <person name="Mascher T."/>
            <person name="Medema M.H."/>
            <person name="Devos D.P."/>
            <person name="Kaster A.-K."/>
            <person name="Ovreas L."/>
            <person name="Rohde M."/>
            <person name="Galperin M.Y."/>
            <person name="Jogler C."/>
        </authorList>
    </citation>
    <scope>NUCLEOTIDE SEQUENCE [LARGE SCALE GENOMIC DNA]</scope>
    <source>
        <strain evidence="3 4">Q31b</strain>
    </source>
</reference>
<evidence type="ECO:0000313" key="3">
    <source>
        <dbReference type="EMBL" id="TWU45738.1"/>
    </source>
</evidence>
<dbReference type="EMBL" id="SJPY01000001">
    <property type="protein sequence ID" value="TWU45738.1"/>
    <property type="molecule type" value="Genomic_DNA"/>
</dbReference>
<dbReference type="OrthoDB" id="2826359at2"/>